<evidence type="ECO:0000313" key="1">
    <source>
        <dbReference type="EMBL" id="RUS27940.1"/>
    </source>
</evidence>
<dbReference type="Proteomes" id="UP000274822">
    <property type="component" value="Unassembled WGS sequence"/>
</dbReference>
<gene>
    <name evidence="1" type="ORF">BC938DRAFT_482545</name>
</gene>
<comment type="caution">
    <text evidence="1">The sequence shown here is derived from an EMBL/GenBank/DDBJ whole genome shotgun (WGS) entry which is preliminary data.</text>
</comment>
<dbReference type="AlphaFoldDB" id="A0A433QDS7"/>
<accession>A0A433QDS7</accession>
<reference evidence="1 2" key="1">
    <citation type="journal article" date="2018" name="New Phytol.">
        <title>Phylogenomics of Endogonaceae and evolution of mycorrhizas within Mucoromycota.</title>
        <authorList>
            <person name="Chang Y."/>
            <person name="Desiro A."/>
            <person name="Na H."/>
            <person name="Sandor L."/>
            <person name="Lipzen A."/>
            <person name="Clum A."/>
            <person name="Barry K."/>
            <person name="Grigoriev I.V."/>
            <person name="Martin F.M."/>
            <person name="Stajich J.E."/>
            <person name="Smith M.E."/>
            <person name="Bonito G."/>
            <person name="Spatafora J.W."/>
        </authorList>
    </citation>
    <scope>NUCLEOTIDE SEQUENCE [LARGE SCALE GENOMIC DNA]</scope>
    <source>
        <strain evidence="1 2">AD002</strain>
    </source>
</reference>
<dbReference type="EMBL" id="RBNJ01007460">
    <property type="protein sequence ID" value="RUS27940.1"/>
    <property type="molecule type" value="Genomic_DNA"/>
</dbReference>
<proteinExistence type="predicted"/>
<protein>
    <submittedName>
        <fullName evidence="1">Uncharacterized protein</fullName>
    </submittedName>
</protein>
<evidence type="ECO:0000313" key="2">
    <source>
        <dbReference type="Proteomes" id="UP000274822"/>
    </source>
</evidence>
<sequence>MISSFGHFELTRDLSLKETSSVRRALPKVTRLKWELWMAPASGADITIRAQNCQNGLRFYLCRLHTRATTSMIRHNPPTSHPYLHREHRKRNHNWFYGESQSQKRHSAFSS</sequence>
<organism evidence="1 2">
    <name type="scientific">Jimgerdemannia flammicorona</name>
    <dbReference type="NCBI Taxonomy" id="994334"/>
    <lineage>
        <taxon>Eukaryota</taxon>
        <taxon>Fungi</taxon>
        <taxon>Fungi incertae sedis</taxon>
        <taxon>Mucoromycota</taxon>
        <taxon>Mucoromycotina</taxon>
        <taxon>Endogonomycetes</taxon>
        <taxon>Endogonales</taxon>
        <taxon>Endogonaceae</taxon>
        <taxon>Jimgerdemannia</taxon>
    </lineage>
</organism>
<name>A0A433QDS7_9FUNG</name>
<keyword evidence="2" id="KW-1185">Reference proteome</keyword>